<dbReference type="RefSeq" id="XP_045951244.1">
    <property type="nucleotide sequence ID" value="XM_046101084.1"/>
</dbReference>
<gene>
    <name evidence="2" type="ORF">BKA67DRAFT_542274</name>
</gene>
<reference evidence="2" key="1">
    <citation type="journal article" date="2021" name="Nat. Commun.">
        <title>Genetic determinants of endophytism in the Arabidopsis root mycobiome.</title>
        <authorList>
            <person name="Mesny F."/>
            <person name="Miyauchi S."/>
            <person name="Thiergart T."/>
            <person name="Pickel B."/>
            <person name="Atanasova L."/>
            <person name="Karlsson M."/>
            <person name="Huettel B."/>
            <person name="Barry K.W."/>
            <person name="Haridas S."/>
            <person name="Chen C."/>
            <person name="Bauer D."/>
            <person name="Andreopoulos W."/>
            <person name="Pangilinan J."/>
            <person name="LaButti K."/>
            <person name="Riley R."/>
            <person name="Lipzen A."/>
            <person name="Clum A."/>
            <person name="Drula E."/>
            <person name="Henrissat B."/>
            <person name="Kohler A."/>
            <person name="Grigoriev I.V."/>
            <person name="Martin F.M."/>
            <person name="Hacquard S."/>
        </authorList>
    </citation>
    <scope>NUCLEOTIDE SEQUENCE</scope>
    <source>
        <strain evidence="2">MPI-SDFR-AT-0073</strain>
    </source>
</reference>
<name>A0A9P8RK41_9PEZI</name>
<dbReference type="Proteomes" id="UP000758603">
    <property type="component" value="Unassembled WGS sequence"/>
</dbReference>
<feature type="region of interest" description="Disordered" evidence="1">
    <location>
        <begin position="104"/>
        <end position="126"/>
    </location>
</feature>
<feature type="compositionally biased region" description="Low complexity" evidence="1">
    <location>
        <begin position="113"/>
        <end position="126"/>
    </location>
</feature>
<accession>A0A9P8RK41</accession>
<dbReference type="AlphaFoldDB" id="A0A9P8RK41"/>
<protein>
    <submittedName>
        <fullName evidence="2">Uncharacterized protein</fullName>
    </submittedName>
</protein>
<organism evidence="2 3">
    <name type="scientific">Truncatella angustata</name>
    <dbReference type="NCBI Taxonomy" id="152316"/>
    <lineage>
        <taxon>Eukaryota</taxon>
        <taxon>Fungi</taxon>
        <taxon>Dikarya</taxon>
        <taxon>Ascomycota</taxon>
        <taxon>Pezizomycotina</taxon>
        <taxon>Sordariomycetes</taxon>
        <taxon>Xylariomycetidae</taxon>
        <taxon>Amphisphaeriales</taxon>
        <taxon>Sporocadaceae</taxon>
        <taxon>Truncatella</taxon>
    </lineage>
</organism>
<evidence type="ECO:0000313" key="3">
    <source>
        <dbReference type="Proteomes" id="UP000758603"/>
    </source>
</evidence>
<proteinExistence type="predicted"/>
<comment type="caution">
    <text evidence="2">The sequence shown here is derived from an EMBL/GenBank/DDBJ whole genome shotgun (WGS) entry which is preliminary data.</text>
</comment>
<dbReference type="GeneID" id="70129976"/>
<dbReference type="EMBL" id="JAGPXC010000013">
    <property type="protein sequence ID" value="KAH6643314.1"/>
    <property type="molecule type" value="Genomic_DNA"/>
</dbReference>
<sequence length="126" mass="13479">MFTLLILAAATGVGLPLVISTRPISGIIGMSGLIGAVLLRLCGITTPMKCIDDVGEAWYDGGHGVYEPLLPKQVPFEQVRTLEPSYMALLASNVIFGQYKNKKVPQPVPEQPLPAEQLPEPIAPIS</sequence>
<evidence type="ECO:0000256" key="1">
    <source>
        <dbReference type="SAM" id="MobiDB-lite"/>
    </source>
</evidence>
<evidence type="ECO:0000313" key="2">
    <source>
        <dbReference type="EMBL" id="KAH6643314.1"/>
    </source>
</evidence>
<keyword evidence="3" id="KW-1185">Reference proteome</keyword>